<dbReference type="PANTHER" id="PTHR30069:SF57">
    <property type="entry name" value="TONB-DEPENDENT RECEPTOR"/>
    <property type="match status" value="1"/>
</dbReference>
<feature type="signal peptide" evidence="10">
    <location>
        <begin position="1"/>
        <end position="20"/>
    </location>
</feature>
<evidence type="ECO:0000256" key="4">
    <source>
        <dbReference type="ARBA" id="ARBA00022692"/>
    </source>
</evidence>
<keyword evidence="13" id="KW-0675">Receptor</keyword>
<evidence type="ECO:0000259" key="11">
    <source>
        <dbReference type="Pfam" id="PF00593"/>
    </source>
</evidence>
<evidence type="ECO:0000256" key="3">
    <source>
        <dbReference type="ARBA" id="ARBA00022452"/>
    </source>
</evidence>
<evidence type="ECO:0000256" key="8">
    <source>
        <dbReference type="PROSITE-ProRule" id="PRU01360"/>
    </source>
</evidence>
<sequence>MLNRILPFLILSLCPVLLLAQSKATVYGKVLSDSVAVPYASVGLLGTNLGAVTSEDGSFILADVPVGKYYIQVTAVGYEKIKQVVQVKNGKNQLEIKMLSAASGLQEVVISGTLKPVSKMQSPVPVEVYTPLFFKKNPTPSIFDALQNVNGVRPQINCNVCNTGDIHINGLEGPYTMVLIDGMPIVSALSTVYGLSGIPNSLVERVEIVKGPASTLYGSEAVAGLINIITKNPDAASKFTADVMGTTWQELNVDLGYKFNIAKKAHSLLGVNYYNYQHPLDKNHDGFTDVTLQHRISIFNKWSFKRKLDRVANLAARFYYEDRWGGQMNWEPKYRGGNEVYGESIYTKRWELIGNYQLPASERLMFQYSLNYHDQNSAYGDTWFLATQKIAFGQLTWDKEIKFHSLVAGIPVRYTYYDDNTPVTNKEKDGIFVNQAQETFLPGIFIQDEYAFHRNHTLLMGLRYDYNSIHGNIFTPRIAYKWSPNYKHVLRLNAGTGYRVVSLFTEDHAALTGARDVIIKNDLKPEKSWNINLNYTNKFNWGQSFLGFDVTAFYTRFSNKIIPDYETNYQQVIYDNLDGYAISKGLSMNMDISFRFPLKIIAGMTYTDVYQVEDEEGGQRRSRPLLTEKISGTWVISYNIKPLALSVDYTGNIYGPMKLPLVSDLDPRPENSPVWSIQNIQFTKKIGSQCEIYAGIKNLLNFRPRRDAIARPFDPFDKDVSFDQQGNALPTPGNPYALTFDPSYVYAPNQGIRGFVGARFSIK</sequence>
<feature type="domain" description="TonB-dependent receptor-like beta-barrel" evidence="11">
    <location>
        <begin position="272"/>
        <end position="655"/>
    </location>
</feature>
<dbReference type="Pfam" id="PF07715">
    <property type="entry name" value="Plug"/>
    <property type="match status" value="1"/>
</dbReference>
<evidence type="ECO:0000259" key="12">
    <source>
        <dbReference type="Pfam" id="PF07715"/>
    </source>
</evidence>
<dbReference type="Proteomes" id="UP000220133">
    <property type="component" value="Chromosome"/>
</dbReference>
<evidence type="ECO:0000256" key="2">
    <source>
        <dbReference type="ARBA" id="ARBA00022448"/>
    </source>
</evidence>
<dbReference type="Pfam" id="PF13715">
    <property type="entry name" value="CarbopepD_reg_2"/>
    <property type="match status" value="1"/>
</dbReference>
<dbReference type="InterPro" id="IPR000531">
    <property type="entry name" value="Beta-barrel_TonB"/>
</dbReference>
<dbReference type="InterPro" id="IPR012910">
    <property type="entry name" value="Plug_dom"/>
</dbReference>
<keyword evidence="5 9" id="KW-0798">TonB box</keyword>
<organism evidence="13 14">
    <name type="scientific">Chitinophaga caeni</name>
    <dbReference type="NCBI Taxonomy" id="2029983"/>
    <lineage>
        <taxon>Bacteria</taxon>
        <taxon>Pseudomonadati</taxon>
        <taxon>Bacteroidota</taxon>
        <taxon>Chitinophagia</taxon>
        <taxon>Chitinophagales</taxon>
        <taxon>Chitinophagaceae</taxon>
        <taxon>Chitinophaga</taxon>
    </lineage>
</organism>
<dbReference type="OrthoDB" id="9760333at2"/>
<dbReference type="InterPro" id="IPR039426">
    <property type="entry name" value="TonB-dep_rcpt-like"/>
</dbReference>
<keyword evidence="6 8" id="KW-0472">Membrane</keyword>
<dbReference type="KEGG" id="cbae:COR50_03890"/>
<dbReference type="EMBL" id="CP023777">
    <property type="protein sequence ID" value="ATL46381.1"/>
    <property type="molecule type" value="Genomic_DNA"/>
</dbReference>
<evidence type="ECO:0000256" key="1">
    <source>
        <dbReference type="ARBA" id="ARBA00004571"/>
    </source>
</evidence>
<keyword evidence="7 8" id="KW-0998">Cell outer membrane</keyword>
<evidence type="ECO:0000256" key="6">
    <source>
        <dbReference type="ARBA" id="ARBA00023136"/>
    </source>
</evidence>
<dbReference type="InterPro" id="IPR008969">
    <property type="entry name" value="CarboxyPept-like_regulatory"/>
</dbReference>
<keyword evidence="10" id="KW-0732">Signal</keyword>
<protein>
    <submittedName>
        <fullName evidence="13">TonB-dependent receptor</fullName>
    </submittedName>
</protein>
<keyword evidence="2 8" id="KW-0813">Transport</keyword>
<comment type="similarity">
    <text evidence="8 9">Belongs to the TonB-dependent receptor family.</text>
</comment>
<dbReference type="InterPro" id="IPR037066">
    <property type="entry name" value="Plug_dom_sf"/>
</dbReference>
<keyword evidence="3 8" id="KW-1134">Transmembrane beta strand</keyword>
<dbReference type="SUPFAM" id="SSF49464">
    <property type="entry name" value="Carboxypeptidase regulatory domain-like"/>
    <property type="match status" value="1"/>
</dbReference>
<dbReference type="Pfam" id="PF00593">
    <property type="entry name" value="TonB_dep_Rec_b-barrel"/>
    <property type="match status" value="1"/>
</dbReference>
<dbReference type="GO" id="GO:0015344">
    <property type="term" value="F:siderophore uptake transmembrane transporter activity"/>
    <property type="evidence" value="ECO:0007669"/>
    <property type="project" value="TreeGrafter"/>
</dbReference>
<evidence type="ECO:0000256" key="7">
    <source>
        <dbReference type="ARBA" id="ARBA00023237"/>
    </source>
</evidence>
<dbReference type="InterPro" id="IPR036942">
    <property type="entry name" value="Beta-barrel_TonB_sf"/>
</dbReference>
<dbReference type="GO" id="GO:0009279">
    <property type="term" value="C:cell outer membrane"/>
    <property type="evidence" value="ECO:0007669"/>
    <property type="project" value="UniProtKB-SubCell"/>
</dbReference>
<evidence type="ECO:0000313" key="13">
    <source>
        <dbReference type="EMBL" id="ATL46381.1"/>
    </source>
</evidence>
<dbReference type="Gene3D" id="2.40.170.20">
    <property type="entry name" value="TonB-dependent receptor, beta-barrel domain"/>
    <property type="match status" value="1"/>
</dbReference>
<evidence type="ECO:0000256" key="10">
    <source>
        <dbReference type="SAM" id="SignalP"/>
    </source>
</evidence>
<comment type="subcellular location">
    <subcellularLocation>
        <location evidence="1 8">Cell outer membrane</location>
        <topology evidence="1 8">Multi-pass membrane protein</topology>
    </subcellularLocation>
</comment>
<feature type="chain" id="PRO_5012945649" evidence="10">
    <location>
        <begin position="21"/>
        <end position="763"/>
    </location>
</feature>
<dbReference type="PROSITE" id="PS52016">
    <property type="entry name" value="TONB_DEPENDENT_REC_3"/>
    <property type="match status" value="1"/>
</dbReference>
<proteinExistence type="inferred from homology"/>
<evidence type="ECO:0000256" key="9">
    <source>
        <dbReference type="RuleBase" id="RU003357"/>
    </source>
</evidence>
<dbReference type="SUPFAM" id="SSF56935">
    <property type="entry name" value="Porins"/>
    <property type="match status" value="1"/>
</dbReference>
<keyword evidence="4 8" id="KW-0812">Transmembrane</keyword>
<dbReference type="Gene3D" id="2.170.130.10">
    <property type="entry name" value="TonB-dependent receptor, plug domain"/>
    <property type="match status" value="1"/>
</dbReference>
<dbReference type="PANTHER" id="PTHR30069">
    <property type="entry name" value="TONB-DEPENDENT OUTER MEMBRANE RECEPTOR"/>
    <property type="match status" value="1"/>
</dbReference>
<gene>
    <name evidence="13" type="ORF">COR50_03890</name>
</gene>
<dbReference type="Gene3D" id="2.60.40.1120">
    <property type="entry name" value="Carboxypeptidase-like, regulatory domain"/>
    <property type="match status" value="1"/>
</dbReference>
<evidence type="ECO:0000256" key="5">
    <source>
        <dbReference type="ARBA" id="ARBA00023077"/>
    </source>
</evidence>
<evidence type="ECO:0000313" key="14">
    <source>
        <dbReference type="Proteomes" id="UP000220133"/>
    </source>
</evidence>
<reference evidence="13 14" key="1">
    <citation type="submission" date="2017-10" db="EMBL/GenBank/DDBJ databases">
        <title>Paenichitinophaga pekingensis gen. nov., sp. nov., isolated from activated sludge.</title>
        <authorList>
            <person name="Jin D."/>
            <person name="Kong X."/>
            <person name="Deng Y."/>
            <person name="Bai Z."/>
        </authorList>
    </citation>
    <scope>NUCLEOTIDE SEQUENCE [LARGE SCALE GENOMIC DNA]</scope>
    <source>
        <strain evidence="13 14">13</strain>
    </source>
</reference>
<dbReference type="GO" id="GO:0044718">
    <property type="term" value="P:siderophore transmembrane transport"/>
    <property type="evidence" value="ECO:0007669"/>
    <property type="project" value="TreeGrafter"/>
</dbReference>
<name>A0A291QR38_9BACT</name>
<dbReference type="AlphaFoldDB" id="A0A291QR38"/>
<accession>A0A291QR38</accession>
<dbReference type="RefSeq" id="WP_098192769.1">
    <property type="nucleotide sequence ID" value="NZ_CP023777.1"/>
</dbReference>
<feature type="domain" description="TonB-dependent receptor plug" evidence="12">
    <location>
        <begin position="119"/>
        <end position="224"/>
    </location>
</feature>
<keyword evidence="14" id="KW-1185">Reference proteome</keyword>